<dbReference type="NCBIfam" id="NF004231">
    <property type="entry name" value="PRK05679.1"/>
    <property type="match status" value="1"/>
</dbReference>
<feature type="binding site" evidence="7 9">
    <location>
        <begin position="139"/>
        <end position="140"/>
    </location>
    <ligand>
        <name>FMN</name>
        <dbReference type="ChEBI" id="CHEBI:58210"/>
    </ligand>
</feature>
<evidence type="ECO:0000256" key="8">
    <source>
        <dbReference type="PIRSR" id="PIRSR000190-1"/>
    </source>
</evidence>
<sequence length="210" mass="23840">MDLAALRRNYDAGGLDESGLAADPVKQFTSWLSDVLAAGLPEPNAMVLATATPEGRPSQRTVLLKDYGPAGFDFFTNYGSRKGRQLAANPWASLLFPWHPLHRQVIVEGRVERLSREESEDYFRSRPYGSRLGAWASRQSEVIPGRDVLEERYAELAGRWPDEVPAPDFWGGFRVVPETVEFWQGRPNRLHDRLRYRREGGAWTVERLSP</sequence>
<comment type="pathway">
    <text evidence="7">Cofactor metabolism; pyridoxal 5'-phosphate salvage; pyridoxal 5'-phosphate from pyridoxamine 5'-phosphate: step 1/1.</text>
</comment>
<evidence type="ECO:0000256" key="9">
    <source>
        <dbReference type="PIRSR" id="PIRSR000190-2"/>
    </source>
</evidence>
<comment type="catalytic activity">
    <reaction evidence="7">
        <text>pyridoxamine 5'-phosphate + O2 + H2O = pyridoxal 5'-phosphate + H2O2 + NH4(+)</text>
        <dbReference type="Rhea" id="RHEA:15817"/>
        <dbReference type="ChEBI" id="CHEBI:15377"/>
        <dbReference type="ChEBI" id="CHEBI:15379"/>
        <dbReference type="ChEBI" id="CHEBI:16240"/>
        <dbReference type="ChEBI" id="CHEBI:28938"/>
        <dbReference type="ChEBI" id="CHEBI:58451"/>
        <dbReference type="ChEBI" id="CHEBI:597326"/>
        <dbReference type="EC" id="1.4.3.5"/>
    </reaction>
</comment>
<feature type="binding site" evidence="7 8">
    <location>
        <position position="65"/>
    </location>
    <ligand>
        <name>substrate</name>
    </ligand>
</feature>
<keyword evidence="6 7" id="KW-0664">Pyridoxine biosynthesis</keyword>
<dbReference type="FunFam" id="2.30.110.10:FF:000020">
    <property type="entry name" value="PNPO isoform 11"/>
    <property type="match status" value="1"/>
</dbReference>
<dbReference type="GO" id="GO:0008615">
    <property type="term" value="P:pyridoxine biosynthetic process"/>
    <property type="evidence" value="ECO:0007669"/>
    <property type="project" value="UniProtKB-UniRule"/>
</dbReference>
<keyword evidence="5 7" id="KW-0560">Oxidoreductase</keyword>
<feature type="binding site" evidence="7 9">
    <location>
        <begin position="75"/>
        <end position="76"/>
    </location>
    <ligand>
        <name>FMN</name>
        <dbReference type="ChEBI" id="CHEBI:58210"/>
    </ligand>
</feature>
<evidence type="ECO:0000256" key="3">
    <source>
        <dbReference type="ARBA" id="ARBA00022630"/>
    </source>
</evidence>
<dbReference type="InterPro" id="IPR019740">
    <property type="entry name" value="Pyridox_Oxase_CS"/>
</dbReference>
<feature type="binding site" evidence="7 9">
    <location>
        <position position="104"/>
    </location>
    <ligand>
        <name>FMN</name>
        <dbReference type="ChEBI" id="CHEBI:58210"/>
    </ligand>
</feature>
<dbReference type="SUPFAM" id="SSF50475">
    <property type="entry name" value="FMN-binding split barrel"/>
    <property type="match status" value="1"/>
</dbReference>
<evidence type="ECO:0000256" key="5">
    <source>
        <dbReference type="ARBA" id="ARBA00023002"/>
    </source>
</evidence>
<comment type="function">
    <text evidence="7">Catalyzes the oxidation of either pyridoxine 5'-phosphate (PNP) or pyridoxamine 5'-phosphate (PMP) into pyridoxal 5'-phosphate (PLP).</text>
</comment>
<dbReference type="InterPro" id="IPR019576">
    <property type="entry name" value="Pyridoxamine_oxidase_dimer_C"/>
</dbReference>
<evidence type="ECO:0000256" key="4">
    <source>
        <dbReference type="ARBA" id="ARBA00022643"/>
    </source>
</evidence>
<dbReference type="PROSITE" id="PS01064">
    <property type="entry name" value="PYRIDOX_OXIDASE"/>
    <property type="match status" value="1"/>
</dbReference>
<dbReference type="PIRSF" id="PIRSF000190">
    <property type="entry name" value="Pyd_amn-ph_oxd"/>
    <property type="match status" value="1"/>
</dbReference>
<gene>
    <name evidence="7 12" type="primary">pdxH</name>
    <name evidence="12" type="ORF">D5H75_20955</name>
</gene>
<dbReference type="Pfam" id="PF10590">
    <property type="entry name" value="PNP_phzG_C"/>
    <property type="match status" value="1"/>
</dbReference>
<evidence type="ECO:0000256" key="7">
    <source>
        <dbReference type="HAMAP-Rule" id="MF_01629"/>
    </source>
</evidence>
<evidence type="ECO:0000256" key="2">
    <source>
        <dbReference type="ARBA" id="ARBA00011738"/>
    </source>
</evidence>
<dbReference type="EMBL" id="QZEY01000008">
    <property type="protein sequence ID" value="RJL31011.1"/>
    <property type="molecule type" value="Genomic_DNA"/>
</dbReference>
<dbReference type="InterPro" id="IPR000659">
    <property type="entry name" value="Pyridox_Oxase"/>
</dbReference>
<feature type="domain" description="Pyridoxamine 5'-phosphate oxidase N-terminal" evidence="10">
    <location>
        <begin position="34"/>
        <end position="155"/>
    </location>
</feature>
<evidence type="ECO:0000259" key="11">
    <source>
        <dbReference type="Pfam" id="PF10590"/>
    </source>
</evidence>
<feature type="domain" description="Pyridoxine 5'-phosphate oxidase dimerisation C-terminal" evidence="11">
    <location>
        <begin position="170"/>
        <end position="210"/>
    </location>
</feature>
<dbReference type="PANTHER" id="PTHR10851">
    <property type="entry name" value="PYRIDOXINE-5-PHOSPHATE OXIDASE"/>
    <property type="match status" value="1"/>
</dbReference>
<feature type="binding site" evidence="7 9">
    <location>
        <position position="82"/>
    </location>
    <ligand>
        <name>FMN</name>
        <dbReference type="ChEBI" id="CHEBI:58210"/>
    </ligand>
</feature>
<evidence type="ECO:0000313" key="13">
    <source>
        <dbReference type="Proteomes" id="UP000265768"/>
    </source>
</evidence>
<feature type="binding site" evidence="7 9">
    <location>
        <begin position="60"/>
        <end position="65"/>
    </location>
    <ligand>
        <name>FMN</name>
        <dbReference type="ChEBI" id="CHEBI:58210"/>
    </ligand>
</feature>
<dbReference type="UniPathway" id="UPA01068">
    <property type="reaction ID" value="UER00304"/>
</dbReference>
<feature type="binding site" evidence="7 9">
    <location>
        <position position="193"/>
    </location>
    <ligand>
        <name>FMN</name>
        <dbReference type="ChEBI" id="CHEBI:58210"/>
    </ligand>
</feature>
<dbReference type="EC" id="1.4.3.5" evidence="7"/>
<feature type="binding site" evidence="7 8">
    <location>
        <begin position="189"/>
        <end position="191"/>
    </location>
    <ligand>
        <name>substrate</name>
    </ligand>
</feature>
<accession>A0A3A4APN9</accession>
<evidence type="ECO:0000256" key="6">
    <source>
        <dbReference type="ARBA" id="ARBA00023096"/>
    </source>
</evidence>
<dbReference type="AlphaFoldDB" id="A0A3A4APN9"/>
<dbReference type="Gene3D" id="2.30.110.10">
    <property type="entry name" value="Electron Transport, Fmn-binding Protein, Chain A"/>
    <property type="match status" value="1"/>
</dbReference>
<proteinExistence type="inferred from homology"/>
<feature type="binding site" evidence="8">
    <location>
        <begin position="7"/>
        <end position="10"/>
    </location>
    <ligand>
        <name>substrate</name>
    </ligand>
</feature>
<keyword evidence="3 7" id="KW-0285">Flavoprotein</keyword>
<evidence type="ECO:0000313" key="12">
    <source>
        <dbReference type="EMBL" id="RJL31011.1"/>
    </source>
</evidence>
<dbReference type="GO" id="GO:0010181">
    <property type="term" value="F:FMN binding"/>
    <property type="evidence" value="ECO:0007669"/>
    <property type="project" value="UniProtKB-UniRule"/>
</dbReference>
<keyword evidence="4 7" id="KW-0288">FMN</keyword>
<keyword evidence="13" id="KW-1185">Reference proteome</keyword>
<comment type="catalytic activity">
    <reaction evidence="7">
        <text>pyridoxine 5'-phosphate + O2 = pyridoxal 5'-phosphate + H2O2</text>
        <dbReference type="Rhea" id="RHEA:15149"/>
        <dbReference type="ChEBI" id="CHEBI:15379"/>
        <dbReference type="ChEBI" id="CHEBI:16240"/>
        <dbReference type="ChEBI" id="CHEBI:58589"/>
        <dbReference type="ChEBI" id="CHEBI:597326"/>
        <dbReference type="EC" id="1.4.3.5"/>
    </reaction>
</comment>
<dbReference type="GO" id="GO:0004733">
    <property type="term" value="F:pyridoxamine phosphate oxidase activity"/>
    <property type="evidence" value="ECO:0007669"/>
    <property type="project" value="UniProtKB-UniRule"/>
</dbReference>
<comment type="caution">
    <text evidence="12">The sequence shown here is derived from an EMBL/GenBank/DDBJ whole genome shotgun (WGS) entry which is preliminary data.</text>
</comment>
<comment type="subunit">
    <text evidence="2 7">Homodimer.</text>
</comment>
<feature type="binding site" evidence="7 9">
    <location>
        <position position="183"/>
    </location>
    <ligand>
        <name>FMN</name>
        <dbReference type="ChEBI" id="CHEBI:58210"/>
    </ligand>
</feature>
<dbReference type="HAMAP" id="MF_01629">
    <property type="entry name" value="PdxH"/>
    <property type="match status" value="1"/>
</dbReference>
<organism evidence="12 13">
    <name type="scientific">Bailinhaonella thermotolerans</name>
    <dbReference type="NCBI Taxonomy" id="1070861"/>
    <lineage>
        <taxon>Bacteria</taxon>
        <taxon>Bacillati</taxon>
        <taxon>Actinomycetota</taxon>
        <taxon>Actinomycetes</taxon>
        <taxon>Streptosporangiales</taxon>
        <taxon>Streptosporangiaceae</taxon>
        <taxon>Bailinhaonella</taxon>
    </lineage>
</organism>
<feature type="binding site" evidence="7 8">
    <location>
        <position position="130"/>
    </location>
    <ligand>
        <name>substrate</name>
    </ligand>
</feature>
<dbReference type="PANTHER" id="PTHR10851:SF0">
    <property type="entry name" value="PYRIDOXINE-5'-PHOSPHATE OXIDASE"/>
    <property type="match status" value="1"/>
</dbReference>
<dbReference type="NCBIfam" id="TIGR00558">
    <property type="entry name" value="pdxH"/>
    <property type="match status" value="1"/>
</dbReference>
<dbReference type="Proteomes" id="UP000265768">
    <property type="component" value="Unassembled WGS sequence"/>
</dbReference>
<comment type="pathway">
    <text evidence="7">Cofactor metabolism; pyridoxal 5'-phosphate salvage; pyridoxal 5'-phosphate from pyridoxine 5'-phosphate: step 1/1.</text>
</comment>
<dbReference type="Pfam" id="PF01243">
    <property type="entry name" value="PNPOx_N"/>
    <property type="match status" value="1"/>
</dbReference>
<comment type="similarity">
    <text evidence="1 7">Belongs to the pyridoxamine 5'-phosphate oxidase family.</text>
</comment>
<dbReference type="OrthoDB" id="9780392at2"/>
<feature type="binding site" evidence="7 8">
    <location>
        <position position="122"/>
    </location>
    <ligand>
        <name>substrate</name>
    </ligand>
</feature>
<evidence type="ECO:0000256" key="1">
    <source>
        <dbReference type="ARBA" id="ARBA00007301"/>
    </source>
</evidence>
<dbReference type="InterPro" id="IPR012349">
    <property type="entry name" value="Split_barrel_FMN-bd"/>
</dbReference>
<name>A0A3A4APN9_9ACTN</name>
<protein>
    <recommendedName>
        <fullName evidence="7">Pyridoxine/pyridoxamine 5'-phosphate oxidase</fullName>
        <ecNumber evidence="7">1.4.3.5</ecNumber>
    </recommendedName>
    <alternativeName>
        <fullName evidence="7">PNP/PMP oxidase</fullName>
        <shortName evidence="7">PNPOx</shortName>
    </alternativeName>
    <alternativeName>
        <fullName evidence="7">Pyridoxal 5'-phosphate synthase</fullName>
    </alternativeName>
</protein>
<feature type="binding site" evidence="7 8">
    <location>
        <position position="126"/>
    </location>
    <ligand>
        <name>substrate</name>
    </ligand>
</feature>
<evidence type="ECO:0000259" key="10">
    <source>
        <dbReference type="Pfam" id="PF01243"/>
    </source>
</evidence>
<feature type="binding site" evidence="7 9">
    <location>
        <position position="81"/>
    </location>
    <ligand>
        <name>FMN</name>
        <dbReference type="ChEBI" id="CHEBI:58210"/>
    </ligand>
</feature>
<comment type="cofactor">
    <cofactor evidence="7 9">
        <name>FMN</name>
        <dbReference type="ChEBI" id="CHEBI:58210"/>
    </cofactor>
    <text evidence="7 9">Binds 1 FMN per subunit.</text>
</comment>
<dbReference type="InterPro" id="IPR011576">
    <property type="entry name" value="Pyridox_Oxase_N"/>
</dbReference>
<reference evidence="12 13" key="1">
    <citation type="submission" date="2018-09" db="EMBL/GenBank/DDBJ databases">
        <title>YIM 75507 draft genome.</title>
        <authorList>
            <person name="Tang S."/>
            <person name="Feng Y."/>
        </authorList>
    </citation>
    <scope>NUCLEOTIDE SEQUENCE [LARGE SCALE GENOMIC DNA]</scope>
    <source>
        <strain evidence="12 13">YIM 75507</strain>
    </source>
</reference>